<feature type="compositionally biased region" description="Polar residues" evidence="3">
    <location>
        <begin position="508"/>
        <end position="522"/>
    </location>
</feature>
<feature type="compositionally biased region" description="Low complexity" evidence="3">
    <location>
        <begin position="404"/>
        <end position="415"/>
    </location>
</feature>
<feature type="compositionally biased region" description="Basic and acidic residues" evidence="3">
    <location>
        <begin position="1120"/>
        <end position="1132"/>
    </location>
</feature>
<accession>A0A232F434</accession>
<dbReference type="Gene3D" id="3.90.550.10">
    <property type="entry name" value="Spore Coat Polysaccharide Biosynthesis Protein SpsA, Chain A"/>
    <property type="match status" value="1"/>
</dbReference>
<feature type="compositionally biased region" description="Polar residues" evidence="3">
    <location>
        <begin position="890"/>
        <end position="905"/>
    </location>
</feature>
<evidence type="ECO:0000256" key="1">
    <source>
        <dbReference type="ARBA" id="ARBA00038162"/>
    </source>
</evidence>
<feature type="compositionally biased region" description="Basic and acidic residues" evidence="3">
    <location>
        <begin position="1013"/>
        <end position="1029"/>
    </location>
</feature>
<comment type="similarity">
    <text evidence="1">Belongs to the glycosyltransferase 8 family. Glycogenin subfamily.</text>
</comment>
<name>A0A232F434_9HYME</name>
<feature type="compositionally biased region" description="Basic and acidic residues" evidence="3">
    <location>
        <begin position="370"/>
        <end position="396"/>
    </location>
</feature>
<dbReference type="PANTHER" id="PTHR11183">
    <property type="entry name" value="GLYCOGENIN SUBFAMILY MEMBER"/>
    <property type="match status" value="1"/>
</dbReference>
<sequence length="1132" mass="123558">MAGFAWVTLATNDSYSLGALVLAHSLKRVGTQHDLAVLITPGVTESMREKLASVFNLVREVNVLDSKDEANLAVLQRPELGITFTKLHCWRLTQYEKCVFIDADALVVRNCDELFEREELSAAPDVGWPDCFNSGVFVFKPSQQTFASITSFAASQGSFDGADQGLLNMYFSDWAHKDISKHLPFIYNMCSTATYSYAPAFKQYGENVRIIHFIGATKPWLQYFDTLTGIVQPPPGCNHLQPLLQVWWNIFCDDVHRQLTDVMVASNMTTIWHESKSFSTYSSSYHHPPAPHCNPDEDSYNQINGPPDFSEFKDPWENYQERNDPFSNTNNQSSNDDKTHRCDTITHSTDQMLPDNQHHQTELTSPPSRSSDHGNSDRHDHVPSHSHENSQSKRQESFTPENQSSHSNACASASSELHNRTDEHVSDAKWLSENLEQINAVCECIEEFQNVIESLNEHSDHQDSRENRTDNHSQPSTSTTVNDSQNGRQNTNKAIKSNKSRTEKPHNSSKSSDTPRPYTNSHNVTTQSVLSASPSIENAEGGLAGALSKLTLGESRSDEQKAIEDHMRKQNWEQGHIDFMGRDSFDNILKKINETLASAPPRLPPPVEETQQPKKGTSKSSEVEAAVEGSEVALPVLATDDQAEGSSKIASQRIPSSEVTSPSLDHHEQPQVEASSVRTIDSEIASTICEQESTLTQGSIEPTEKLVPTTQLTEAKIEIAEPVKETREVTESIASKSSDTSRVTPLQTVAQDKPAEESTIGETPVQVVSEATTECPVPIQVAESVLQAEPKESVSEDPRLIVEAVVSSIIPPVQESAAAVSETLIEARPVTVPDAVPQPQQLNGHDPSLKLEDEIALPPTVTHVATASISPDVVSSVDNVVPNVPLETEQAVQAAQGSQPTQPQAHPNAPSAAEAQPEQSSQDVCQRSKLTVTLPSTDAAEETVIEKEDLSTSQSEAVATDESAECPVRPTRSKDLKIPGTPVVIGPTPPTSPPLDAEAVQTTEEGAQAVAKTETEVEKPVESQEEQPKKKMTKKSSSESDPPSSSETEGSSKKIVKKVKKVKEGEEGASGGDKPKKKIIKKVAKTSSTTSLEADKSVPETPPPAETSDVPVPPKRKSKSSGDEKHPGKKNE</sequence>
<organism evidence="4 5">
    <name type="scientific">Trichomalopsis sarcophagae</name>
    <dbReference type="NCBI Taxonomy" id="543379"/>
    <lineage>
        <taxon>Eukaryota</taxon>
        <taxon>Metazoa</taxon>
        <taxon>Ecdysozoa</taxon>
        <taxon>Arthropoda</taxon>
        <taxon>Hexapoda</taxon>
        <taxon>Insecta</taxon>
        <taxon>Pterygota</taxon>
        <taxon>Neoptera</taxon>
        <taxon>Endopterygota</taxon>
        <taxon>Hymenoptera</taxon>
        <taxon>Apocrita</taxon>
        <taxon>Proctotrupomorpha</taxon>
        <taxon>Chalcidoidea</taxon>
        <taxon>Pteromalidae</taxon>
        <taxon>Pteromalinae</taxon>
        <taxon>Trichomalopsis</taxon>
    </lineage>
</organism>
<feature type="compositionally biased region" description="Polar residues" evidence="3">
    <location>
        <begin position="732"/>
        <end position="750"/>
    </location>
</feature>
<feature type="compositionally biased region" description="Polar residues" evidence="3">
    <location>
        <begin position="609"/>
        <end position="619"/>
    </location>
</feature>
<feature type="compositionally biased region" description="Polar residues" evidence="3">
    <location>
        <begin position="472"/>
        <end position="497"/>
    </location>
</feature>
<proteinExistence type="inferred from homology"/>
<evidence type="ECO:0000313" key="5">
    <source>
        <dbReference type="Proteomes" id="UP000215335"/>
    </source>
</evidence>
<dbReference type="OrthoDB" id="2014201at2759"/>
<gene>
    <name evidence="4" type="ORF">TSAR_008834</name>
</gene>
<feature type="compositionally biased region" description="Low complexity" evidence="3">
    <location>
        <begin position="623"/>
        <end position="633"/>
    </location>
</feature>
<dbReference type="STRING" id="543379.A0A232F434"/>
<protein>
    <recommendedName>
        <fullName evidence="2">glycogenin glucosyltransferase</fullName>
        <ecNumber evidence="2">2.4.1.186</ecNumber>
    </recommendedName>
</protein>
<feature type="region of interest" description="Disordered" evidence="3">
    <location>
        <begin position="723"/>
        <end position="764"/>
    </location>
</feature>
<feature type="region of interest" description="Disordered" evidence="3">
    <location>
        <begin position="596"/>
        <end position="679"/>
    </location>
</feature>
<dbReference type="GO" id="GO:0008466">
    <property type="term" value="F:glycogenin glucosyltransferase activity"/>
    <property type="evidence" value="ECO:0007669"/>
    <property type="project" value="UniProtKB-EC"/>
</dbReference>
<feature type="compositionally biased region" description="Polar residues" evidence="3">
    <location>
        <begin position="644"/>
        <end position="663"/>
    </location>
</feature>
<dbReference type="InterPro" id="IPR002495">
    <property type="entry name" value="Glyco_trans_8"/>
</dbReference>
<feature type="compositionally biased region" description="Basic and acidic residues" evidence="3">
    <location>
        <begin position="310"/>
        <end position="324"/>
    </location>
</feature>
<feature type="compositionally biased region" description="Polar residues" evidence="3">
    <location>
        <begin position="917"/>
        <end position="936"/>
    </location>
</feature>
<dbReference type="FunFam" id="3.90.550.10:FF:000085">
    <property type="entry name" value="Glycogenin, isoform B"/>
    <property type="match status" value="1"/>
</dbReference>
<feature type="compositionally biased region" description="Basic and acidic residues" evidence="3">
    <location>
        <begin position="457"/>
        <end position="471"/>
    </location>
</feature>
<evidence type="ECO:0000256" key="3">
    <source>
        <dbReference type="SAM" id="MobiDB-lite"/>
    </source>
</evidence>
<dbReference type="GO" id="GO:0005978">
    <property type="term" value="P:glycogen biosynthetic process"/>
    <property type="evidence" value="ECO:0007669"/>
    <property type="project" value="UniProtKB-ARBA"/>
</dbReference>
<dbReference type="EMBL" id="NNAY01001082">
    <property type="protein sequence ID" value="OXU25213.1"/>
    <property type="molecule type" value="Genomic_DNA"/>
</dbReference>
<feature type="compositionally biased region" description="Polar residues" evidence="3">
    <location>
        <begin position="325"/>
        <end position="334"/>
    </location>
</feature>
<dbReference type="EC" id="2.4.1.186" evidence="2"/>
<reference evidence="4 5" key="1">
    <citation type="journal article" date="2017" name="Curr. Biol.">
        <title>The Evolution of Venom by Co-option of Single-Copy Genes.</title>
        <authorList>
            <person name="Martinson E.O."/>
            <person name="Mrinalini"/>
            <person name="Kelkar Y.D."/>
            <person name="Chang C.H."/>
            <person name="Werren J.H."/>
        </authorList>
    </citation>
    <scope>NUCLEOTIDE SEQUENCE [LARGE SCALE GENOMIC DNA]</scope>
    <source>
        <strain evidence="4 5">Alberta</strain>
        <tissue evidence="4">Whole body</tissue>
    </source>
</reference>
<feature type="region of interest" description="Disordered" evidence="3">
    <location>
        <begin position="284"/>
        <end position="421"/>
    </location>
</feature>
<dbReference type="Proteomes" id="UP000215335">
    <property type="component" value="Unassembled WGS sequence"/>
</dbReference>
<dbReference type="InterPro" id="IPR050587">
    <property type="entry name" value="GNT1/Glycosyltrans_8"/>
</dbReference>
<dbReference type="AlphaFoldDB" id="A0A232F434"/>
<feature type="region of interest" description="Disordered" evidence="3">
    <location>
        <begin position="457"/>
        <end position="522"/>
    </location>
</feature>
<keyword evidence="5" id="KW-1185">Reference proteome</keyword>
<dbReference type="CDD" id="cd02537">
    <property type="entry name" value="GT8_Glycogenin"/>
    <property type="match status" value="1"/>
</dbReference>
<dbReference type="Pfam" id="PF01501">
    <property type="entry name" value="Glyco_transf_8"/>
    <property type="match status" value="1"/>
</dbReference>
<dbReference type="SUPFAM" id="SSF53448">
    <property type="entry name" value="Nucleotide-diphospho-sugar transferases"/>
    <property type="match status" value="1"/>
</dbReference>
<feature type="compositionally biased region" description="Basic and acidic residues" evidence="3">
    <location>
        <begin position="335"/>
        <end position="344"/>
    </location>
</feature>
<evidence type="ECO:0000313" key="4">
    <source>
        <dbReference type="EMBL" id="OXU25213.1"/>
    </source>
</evidence>
<feature type="compositionally biased region" description="Basic residues" evidence="3">
    <location>
        <begin position="1075"/>
        <end position="1084"/>
    </location>
</feature>
<dbReference type="InterPro" id="IPR029044">
    <property type="entry name" value="Nucleotide-diphossugar_trans"/>
</dbReference>
<feature type="region of interest" description="Disordered" evidence="3">
    <location>
        <begin position="890"/>
        <end position="1132"/>
    </location>
</feature>
<comment type="caution">
    <text evidence="4">The sequence shown here is derived from an EMBL/GenBank/DDBJ whole genome shotgun (WGS) entry which is preliminary data.</text>
</comment>
<feature type="compositionally biased region" description="Low complexity" evidence="3">
    <location>
        <begin position="1039"/>
        <end position="1049"/>
    </location>
</feature>
<evidence type="ECO:0000256" key="2">
    <source>
        <dbReference type="ARBA" id="ARBA00038934"/>
    </source>
</evidence>